<dbReference type="EMBL" id="SRLO01000086">
    <property type="protein sequence ID" value="TNN77156.1"/>
    <property type="molecule type" value="Genomic_DNA"/>
</dbReference>
<organism evidence="1 2">
    <name type="scientific">Liparis tanakae</name>
    <name type="common">Tanaka's snailfish</name>
    <dbReference type="NCBI Taxonomy" id="230148"/>
    <lineage>
        <taxon>Eukaryota</taxon>
        <taxon>Metazoa</taxon>
        <taxon>Chordata</taxon>
        <taxon>Craniata</taxon>
        <taxon>Vertebrata</taxon>
        <taxon>Euteleostomi</taxon>
        <taxon>Actinopterygii</taxon>
        <taxon>Neopterygii</taxon>
        <taxon>Teleostei</taxon>
        <taxon>Neoteleostei</taxon>
        <taxon>Acanthomorphata</taxon>
        <taxon>Eupercaria</taxon>
        <taxon>Perciformes</taxon>
        <taxon>Cottioidei</taxon>
        <taxon>Cottales</taxon>
        <taxon>Liparidae</taxon>
        <taxon>Liparis</taxon>
    </lineage>
</organism>
<proteinExistence type="predicted"/>
<sequence>MDEVFSVNGPHSNTPQQHYFSALASALLSASCCICMGVNMFEPTPRRVIQSLICQRSLWRPSDGESNCVLQSHRRLSGCTPDTEAGDQRIASSQWLPSFCPRRSLVRKMSPRSALVSMALHLKQVVDIHGLPSDEHRDCLAGRKRSAAPPLPCGHLSLLALQYWNDLPTPVRTAQHADPLHRRTGLFFLVKAILKRLCFYT</sequence>
<reference evidence="1 2" key="1">
    <citation type="submission" date="2019-03" db="EMBL/GenBank/DDBJ databases">
        <title>First draft genome of Liparis tanakae, snailfish: a comprehensive survey of snailfish specific genes.</title>
        <authorList>
            <person name="Kim W."/>
            <person name="Song I."/>
            <person name="Jeong J.-H."/>
            <person name="Kim D."/>
            <person name="Kim S."/>
            <person name="Ryu S."/>
            <person name="Song J.Y."/>
            <person name="Lee S.K."/>
        </authorList>
    </citation>
    <scope>NUCLEOTIDE SEQUENCE [LARGE SCALE GENOMIC DNA]</scope>
    <source>
        <tissue evidence="1">Muscle</tissue>
    </source>
</reference>
<keyword evidence="2" id="KW-1185">Reference proteome</keyword>
<name>A0A4Z2IGS4_9TELE</name>
<gene>
    <name evidence="1" type="ORF">EYF80_012625</name>
</gene>
<dbReference type="Proteomes" id="UP000314294">
    <property type="component" value="Unassembled WGS sequence"/>
</dbReference>
<comment type="caution">
    <text evidence="1">The sequence shown here is derived from an EMBL/GenBank/DDBJ whole genome shotgun (WGS) entry which is preliminary data.</text>
</comment>
<dbReference type="AlphaFoldDB" id="A0A4Z2IGS4"/>
<accession>A0A4Z2IGS4</accession>
<protein>
    <submittedName>
        <fullName evidence="1">Uncharacterized protein</fullName>
    </submittedName>
</protein>
<evidence type="ECO:0000313" key="1">
    <source>
        <dbReference type="EMBL" id="TNN77156.1"/>
    </source>
</evidence>
<evidence type="ECO:0000313" key="2">
    <source>
        <dbReference type="Proteomes" id="UP000314294"/>
    </source>
</evidence>